<dbReference type="Proteomes" id="UP000005536">
    <property type="component" value="Unassembled WGS sequence"/>
</dbReference>
<dbReference type="AlphaFoldDB" id="D4DUF5"/>
<sequence>MTKQLNCRYRVAVLLSAACYPKPIWLAIRHKATGCTGSQAFSGSL</sequence>
<organism evidence="1 2">
    <name type="scientific">Neisseria elongata subsp. glycolytica ATCC 29315</name>
    <dbReference type="NCBI Taxonomy" id="546263"/>
    <lineage>
        <taxon>Bacteria</taxon>
        <taxon>Pseudomonadati</taxon>
        <taxon>Pseudomonadota</taxon>
        <taxon>Betaproteobacteria</taxon>
        <taxon>Neisseriales</taxon>
        <taxon>Neisseriaceae</taxon>
        <taxon>Neisseria</taxon>
    </lineage>
</organism>
<accession>D4DUF5</accession>
<proteinExistence type="predicted"/>
<comment type="caution">
    <text evidence="1">The sequence shown here is derived from an EMBL/GenBank/DDBJ whole genome shotgun (WGS) entry which is preliminary data.</text>
</comment>
<evidence type="ECO:0000313" key="2">
    <source>
        <dbReference type="Proteomes" id="UP000005536"/>
    </source>
</evidence>
<evidence type="ECO:0000313" key="1">
    <source>
        <dbReference type="EMBL" id="EFE48738.1"/>
    </source>
</evidence>
<protein>
    <submittedName>
        <fullName evidence="1">Uncharacterized protein</fullName>
    </submittedName>
</protein>
<reference evidence="1 2" key="1">
    <citation type="submission" date="2010-02" db="EMBL/GenBank/DDBJ databases">
        <authorList>
            <person name="Weinstock G."/>
            <person name="Sodergren E."/>
            <person name="Clifton S."/>
            <person name="Fulton L."/>
            <person name="Fulton B."/>
            <person name="Courtney L."/>
            <person name="Fronick C."/>
            <person name="Harrison M."/>
            <person name="Strong C."/>
            <person name="Farmer C."/>
            <person name="Delahaunty K."/>
            <person name="Markovic C."/>
            <person name="Hall O."/>
            <person name="Minx P."/>
            <person name="Tomlinson C."/>
            <person name="Mitreva M."/>
            <person name="Nelson J."/>
            <person name="Hou S."/>
            <person name="Wollam A."/>
            <person name="Pepin K.H."/>
            <person name="Johnson M."/>
            <person name="Bhonagiri V."/>
            <person name="Zhang X."/>
            <person name="Suruliraj S."/>
            <person name="Warren W."/>
            <person name="Chinwalla A."/>
            <person name="Mardis E.R."/>
            <person name="Wilson R.K."/>
        </authorList>
    </citation>
    <scope>NUCLEOTIDE SEQUENCE [LARGE SCALE GENOMIC DNA]</scope>
    <source>
        <strain evidence="1 2">ATCC 29315</strain>
    </source>
</reference>
<dbReference type="EMBL" id="ADBF01000253">
    <property type="protein sequence ID" value="EFE48738.1"/>
    <property type="molecule type" value="Genomic_DNA"/>
</dbReference>
<gene>
    <name evidence="1" type="ORF">NEIELOOT_02715</name>
</gene>
<name>D4DUF5_NEIEG</name>